<dbReference type="Proteomes" id="UP001153709">
    <property type="component" value="Chromosome 9"/>
</dbReference>
<protein>
    <submittedName>
        <fullName evidence="2">Uncharacterized protein</fullName>
    </submittedName>
</protein>
<keyword evidence="1" id="KW-0175">Coiled coil</keyword>
<evidence type="ECO:0000313" key="2">
    <source>
        <dbReference type="EMBL" id="CAG9840717.1"/>
    </source>
</evidence>
<name>A0A9N9TD43_DIABA</name>
<evidence type="ECO:0000256" key="1">
    <source>
        <dbReference type="SAM" id="Coils"/>
    </source>
</evidence>
<proteinExistence type="predicted"/>
<evidence type="ECO:0000313" key="3">
    <source>
        <dbReference type="Proteomes" id="UP001153709"/>
    </source>
</evidence>
<sequence>MVFELTLPISKYLQTENLDIRLAVESADKTKESLEQLRQNADETFTNIFGQVSALCDEFGVNVSLLRTVI</sequence>
<gene>
    <name evidence="2" type="ORF">DIABBA_LOCUS13341</name>
</gene>
<dbReference type="EMBL" id="OU898284">
    <property type="protein sequence ID" value="CAG9840717.1"/>
    <property type="molecule type" value="Genomic_DNA"/>
</dbReference>
<feature type="coiled-coil region" evidence="1">
    <location>
        <begin position="20"/>
        <end position="47"/>
    </location>
</feature>
<dbReference type="AlphaFoldDB" id="A0A9N9TD43"/>
<dbReference type="OrthoDB" id="10072079at2759"/>
<reference evidence="2" key="1">
    <citation type="submission" date="2022-01" db="EMBL/GenBank/DDBJ databases">
        <authorList>
            <person name="King R."/>
        </authorList>
    </citation>
    <scope>NUCLEOTIDE SEQUENCE</scope>
</reference>
<keyword evidence="3" id="KW-1185">Reference proteome</keyword>
<accession>A0A9N9TD43</accession>
<organism evidence="2 3">
    <name type="scientific">Diabrotica balteata</name>
    <name type="common">Banded cucumber beetle</name>
    <dbReference type="NCBI Taxonomy" id="107213"/>
    <lineage>
        <taxon>Eukaryota</taxon>
        <taxon>Metazoa</taxon>
        <taxon>Ecdysozoa</taxon>
        <taxon>Arthropoda</taxon>
        <taxon>Hexapoda</taxon>
        <taxon>Insecta</taxon>
        <taxon>Pterygota</taxon>
        <taxon>Neoptera</taxon>
        <taxon>Endopterygota</taxon>
        <taxon>Coleoptera</taxon>
        <taxon>Polyphaga</taxon>
        <taxon>Cucujiformia</taxon>
        <taxon>Chrysomeloidea</taxon>
        <taxon>Chrysomelidae</taxon>
        <taxon>Galerucinae</taxon>
        <taxon>Diabroticina</taxon>
        <taxon>Diabroticites</taxon>
        <taxon>Diabrotica</taxon>
    </lineage>
</organism>